<feature type="signal peptide" evidence="10">
    <location>
        <begin position="1"/>
        <end position="20"/>
    </location>
</feature>
<dbReference type="AlphaFoldDB" id="A0A9Q0XSF9"/>
<dbReference type="PROSITE" id="PS00250">
    <property type="entry name" value="TGF_BETA_1"/>
    <property type="match status" value="1"/>
</dbReference>
<dbReference type="Pfam" id="PF00688">
    <property type="entry name" value="TGFb_propeptide"/>
    <property type="match status" value="1"/>
</dbReference>
<dbReference type="Gene3D" id="2.60.120.970">
    <property type="match status" value="1"/>
</dbReference>
<keyword evidence="7" id="KW-0325">Glycoprotein</keyword>
<evidence type="ECO:0000256" key="4">
    <source>
        <dbReference type="ARBA" id="ARBA00022729"/>
    </source>
</evidence>
<keyword evidence="3" id="KW-0964">Secreted</keyword>
<dbReference type="SMART" id="SM00204">
    <property type="entry name" value="TGFB"/>
    <property type="match status" value="1"/>
</dbReference>
<evidence type="ECO:0000256" key="2">
    <source>
        <dbReference type="ARBA" id="ARBA00006656"/>
    </source>
</evidence>
<dbReference type="GO" id="GO:0005125">
    <property type="term" value="F:cytokine activity"/>
    <property type="evidence" value="ECO:0007669"/>
    <property type="project" value="TreeGrafter"/>
</dbReference>
<comment type="similarity">
    <text evidence="2 8">Belongs to the TGF-beta family.</text>
</comment>
<evidence type="ECO:0000256" key="1">
    <source>
        <dbReference type="ARBA" id="ARBA00004613"/>
    </source>
</evidence>
<dbReference type="Gene3D" id="2.10.90.10">
    <property type="entry name" value="Cystine-knot cytokines"/>
    <property type="match status" value="1"/>
</dbReference>
<keyword evidence="5 8" id="KW-0339">Growth factor</keyword>
<dbReference type="FunFam" id="2.10.90.10:FF:000001">
    <property type="entry name" value="Bone morphogenetic protein 4"/>
    <property type="match status" value="1"/>
</dbReference>
<dbReference type="SUPFAM" id="SSF57501">
    <property type="entry name" value="Cystine-knot cytokines"/>
    <property type="match status" value="1"/>
</dbReference>
<evidence type="ECO:0000259" key="11">
    <source>
        <dbReference type="PROSITE" id="PS51362"/>
    </source>
</evidence>
<comment type="caution">
    <text evidence="12">The sequence shown here is derived from an EMBL/GenBank/DDBJ whole genome shotgun (WGS) entry which is preliminary data.</text>
</comment>
<dbReference type="Proteomes" id="UP001142489">
    <property type="component" value="Unassembled WGS sequence"/>
</dbReference>
<dbReference type="CDD" id="cd19400">
    <property type="entry name" value="TGF_beta_BMP9"/>
    <property type="match status" value="1"/>
</dbReference>
<dbReference type="EMBL" id="JAPFRF010000008">
    <property type="protein sequence ID" value="KAJ7324487.1"/>
    <property type="molecule type" value="Genomic_DNA"/>
</dbReference>
<evidence type="ECO:0000313" key="12">
    <source>
        <dbReference type="EMBL" id="KAJ7324487.1"/>
    </source>
</evidence>
<gene>
    <name evidence="12" type="ORF">JRQ81_017507</name>
</gene>
<dbReference type="GO" id="GO:0005615">
    <property type="term" value="C:extracellular space"/>
    <property type="evidence" value="ECO:0007669"/>
    <property type="project" value="TreeGrafter"/>
</dbReference>
<dbReference type="InterPro" id="IPR017948">
    <property type="entry name" value="TGFb_CS"/>
</dbReference>
<sequence length="421" mass="47773">MHYLGTWVVAEIIIIHLTSGKPVDDQESLVALKDSHKFSGDLGGTEEEAHFHFKAFLENLKADFLRNLNLSEIPSQEKTKEEPPQVMIDLYNRYTTDKSSSPISNIVRSFSPEDIVFLSSLDTTPVEKHVLLFNISVPWHEEVTRAELRIHTTCHKEAECVSQFEGNVALYDVHEDNGWENPNGLKSFLVSKKIQECGWVIFDMSGTVKRWVKAPTPRANSQLEIAVESKVESDLTCGDLHMSVAPESNHLPLLIVFSNDHGNRVKENHMELQEMMVHEQESVLKNLIKNNSAHKQDSSSIPGIHHPPSRNKRSAERNHCRRTSLRVNFKEIGWNWIIEPQEYEAFECKGGCFFPLTDNVTPTKHAIVQTLVHYKNPKKAAKACCVPTKLEAISMLYKDDAGVPTLKYQYEGMKVAECGCR</sequence>
<dbReference type="InterPro" id="IPR001839">
    <property type="entry name" value="TGF-b_C"/>
</dbReference>
<reference evidence="12" key="1">
    <citation type="journal article" date="2023" name="DNA Res.">
        <title>Chromosome-level genome assembly of Phrynocephalus forsythii using third-generation DNA sequencing and Hi-C analysis.</title>
        <authorList>
            <person name="Qi Y."/>
            <person name="Zhao W."/>
            <person name="Zhao Y."/>
            <person name="Niu C."/>
            <person name="Cao S."/>
            <person name="Zhang Y."/>
        </authorList>
    </citation>
    <scope>NUCLEOTIDE SEQUENCE</scope>
    <source>
        <tissue evidence="12">Muscle</tissue>
    </source>
</reference>
<accession>A0A9Q0XSF9</accession>
<comment type="subcellular location">
    <subcellularLocation>
        <location evidence="1">Secreted</location>
    </subcellularLocation>
</comment>
<keyword evidence="13" id="KW-1185">Reference proteome</keyword>
<keyword evidence="4 10" id="KW-0732">Signal</keyword>
<evidence type="ECO:0000313" key="13">
    <source>
        <dbReference type="Proteomes" id="UP001142489"/>
    </source>
</evidence>
<dbReference type="PROSITE" id="PS51362">
    <property type="entry name" value="TGF_BETA_2"/>
    <property type="match status" value="1"/>
</dbReference>
<evidence type="ECO:0000256" key="6">
    <source>
        <dbReference type="ARBA" id="ARBA00023157"/>
    </source>
</evidence>
<evidence type="ECO:0000256" key="8">
    <source>
        <dbReference type="RuleBase" id="RU000354"/>
    </source>
</evidence>
<organism evidence="12 13">
    <name type="scientific">Phrynocephalus forsythii</name>
    <dbReference type="NCBI Taxonomy" id="171643"/>
    <lineage>
        <taxon>Eukaryota</taxon>
        <taxon>Metazoa</taxon>
        <taxon>Chordata</taxon>
        <taxon>Craniata</taxon>
        <taxon>Vertebrata</taxon>
        <taxon>Euteleostomi</taxon>
        <taxon>Lepidosauria</taxon>
        <taxon>Squamata</taxon>
        <taxon>Bifurcata</taxon>
        <taxon>Unidentata</taxon>
        <taxon>Episquamata</taxon>
        <taxon>Toxicofera</taxon>
        <taxon>Iguania</taxon>
        <taxon>Acrodonta</taxon>
        <taxon>Agamidae</taxon>
        <taxon>Agaminae</taxon>
        <taxon>Phrynocephalus</taxon>
    </lineage>
</organism>
<feature type="chain" id="PRO_5040510897" description="TGF-beta family profile domain-containing protein" evidence="10">
    <location>
        <begin position="21"/>
        <end position="421"/>
    </location>
</feature>
<dbReference type="PANTHER" id="PTHR11848:SF157">
    <property type="entry name" value="GROWTH_DIFFERENTIATION FACTOR 2"/>
    <property type="match status" value="1"/>
</dbReference>
<dbReference type="GO" id="GO:0030509">
    <property type="term" value="P:BMP signaling pathway"/>
    <property type="evidence" value="ECO:0007669"/>
    <property type="project" value="TreeGrafter"/>
</dbReference>
<evidence type="ECO:0000256" key="5">
    <source>
        <dbReference type="ARBA" id="ARBA00023030"/>
    </source>
</evidence>
<proteinExistence type="inferred from homology"/>
<name>A0A9Q0XSF9_9SAUR</name>
<feature type="region of interest" description="Disordered" evidence="9">
    <location>
        <begin position="293"/>
        <end position="319"/>
    </location>
</feature>
<dbReference type="PANTHER" id="PTHR11848">
    <property type="entry name" value="TGF-BETA FAMILY"/>
    <property type="match status" value="1"/>
</dbReference>
<evidence type="ECO:0000256" key="7">
    <source>
        <dbReference type="ARBA" id="ARBA00023180"/>
    </source>
</evidence>
<protein>
    <recommendedName>
        <fullName evidence="11">TGF-beta family profile domain-containing protein</fullName>
    </recommendedName>
</protein>
<dbReference type="OrthoDB" id="5987191at2759"/>
<dbReference type="InterPro" id="IPR001111">
    <property type="entry name" value="TGF-b_propeptide"/>
</dbReference>
<dbReference type="Pfam" id="PF00019">
    <property type="entry name" value="TGF_beta"/>
    <property type="match status" value="1"/>
</dbReference>
<dbReference type="InterPro" id="IPR015615">
    <property type="entry name" value="TGF-beta-rel"/>
</dbReference>
<evidence type="ECO:0000256" key="10">
    <source>
        <dbReference type="SAM" id="SignalP"/>
    </source>
</evidence>
<dbReference type="InterPro" id="IPR029034">
    <property type="entry name" value="Cystine-knot_cytokine"/>
</dbReference>
<evidence type="ECO:0000256" key="3">
    <source>
        <dbReference type="ARBA" id="ARBA00022525"/>
    </source>
</evidence>
<keyword evidence="6" id="KW-1015">Disulfide bond</keyword>
<feature type="domain" description="TGF-beta family profile" evidence="11">
    <location>
        <begin position="310"/>
        <end position="421"/>
    </location>
</feature>
<evidence type="ECO:0000256" key="9">
    <source>
        <dbReference type="SAM" id="MobiDB-lite"/>
    </source>
</evidence>
<dbReference type="GO" id="GO:0008083">
    <property type="term" value="F:growth factor activity"/>
    <property type="evidence" value="ECO:0007669"/>
    <property type="project" value="UniProtKB-KW"/>
</dbReference>